<feature type="region of interest" description="Disordered" evidence="1">
    <location>
        <begin position="1"/>
        <end position="89"/>
    </location>
</feature>
<feature type="compositionally biased region" description="Basic residues" evidence="1">
    <location>
        <begin position="642"/>
        <end position="652"/>
    </location>
</feature>
<dbReference type="GO" id="GO:0003688">
    <property type="term" value="F:DNA replication origin binding"/>
    <property type="evidence" value="ECO:0007669"/>
    <property type="project" value="TreeGrafter"/>
</dbReference>
<feature type="compositionally biased region" description="Acidic residues" evidence="1">
    <location>
        <begin position="77"/>
        <end position="87"/>
    </location>
</feature>
<feature type="region of interest" description="Disordered" evidence="1">
    <location>
        <begin position="600"/>
        <end position="655"/>
    </location>
</feature>
<gene>
    <name evidence="3" type="ORF">KFE25_003664</name>
</gene>
<evidence type="ECO:0000256" key="1">
    <source>
        <dbReference type="SAM" id="MobiDB-lite"/>
    </source>
</evidence>
<protein>
    <recommendedName>
        <fullName evidence="2">Origin recognition complex subunit 2 RecA-like domain-containing protein</fullName>
    </recommendedName>
</protein>
<feature type="region of interest" description="Disordered" evidence="1">
    <location>
        <begin position="375"/>
        <end position="401"/>
    </location>
</feature>
<feature type="compositionally biased region" description="Low complexity" evidence="1">
    <location>
        <begin position="67"/>
        <end position="76"/>
    </location>
</feature>
<proteinExistence type="predicted"/>
<evidence type="ECO:0000313" key="3">
    <source>
        <dbReference type="EMBL" id="KAG8461095.1"/>
    </source>
</evidence>
<feature type="compositionally biased region" description="Basic residues" evidence="1">
    <location>
        <begin position="1"/>
        <end position="11"/>
    </location>
</feature>
<dbReference type="AlphaFoldDB" id="A0A8J5XLH1"/>
<feature type="domain" description="Origin recognition complex subunit 2 RecA-like" evidence="2">
    <location>
        <begin position="187"/>
        <end position="250"/>
    </location>
</feature>
<feature type="compositionally biased region" description="Gly residues" evidence="1">
    <location>
        <begin position="603"/>
        <end position="612"/>
    </location>
</feature>
<feature type="region of interest" description="Disordered" evidence="1">
    <location>
        <begin position="289"/>
        <end position="339"/>
    </location>
</feature>
<feature type="compositionally biased region" description="Acidic residues" evidence="1">
    <location>
        <begin position="293"/>
        <end position="311"/>
    </location>
</feature>
<dbReference type="PANTHER" id="PTHR14052:SF0">
    <property type="entry name" value="ORIGIN RECOGNITION COMPLEX SUBUNIT 2"/>
    <property type="match status" value="1"/>
</dbReference>
<dbReference type="Proteomes" id="UP000751190">
    <property type="component" value="Unassembled WGS sequence"/>
</dbReference>
<sequence>MTPTRGARRRGGASGARGGEAATRTRGLTTAEPSTAAHATHALRTPPSAVARGAAGARGGDGRESEGSLSDGSSSDAADEDDQEGDADAVAAADGSAQYRALLARAARAAARADGDAGADEAERGDERADAYFSAQRRHSGVDLGRLISALPGAGDPEQLRASTRALGTSERARLSAAQQRAFCGRHARWLSLLRSGVHVLLHGAGSKRPVLDHFVAHTLARTGAPVVVLRGYCARARMRDLFALILARLGGGGGLGAQPLVAAASARDACAAIEAALARGRLAADAAAAQRDDDDEGDADGDGDGFDGDGDGAGAKRGGSGAHTSGAGAGSGSPASCSAAQRRNGFLPAFRALLPRPPAGADARALGALGAARTLAHEEEEEEERAEGERDGRGGGAGDGVVASPAAAVLRRRLGGARGVNADALVVESVRGAARALGLAPAPLASTAAAAAACASARAQQRCSAGAHIPSELFVVAHSIDASALRGERSQDALAALAACAGVRLIASVDHVNAAILWDSARSASFGWAWEAAHTALPHLQEMTDGDALAQLLGGAAGGRGGALALAHAASARAVLAALNSTGKKIFRELAQRALHAAEPTCGGGDDGGSGCADSEGEEEGGVCDDGAWGARGHAPARSAGAKRKRGRAKRAPAPAVSAAAARAAAAAARGLTLPELMERCRRGLIATAHAGVCRHLGELIDHKLVALERSSGCERYACVLPAPIIRELLSGALAQL</sequence>
<feature type="compositionally biased region" description="Gly residues" evidence="1">
    <location>
        <begin position="312"/>
        <end position="332"/>
    </location>
</feature>
<keyword evidence="4" id="KW-1185">Reference proteome</keyword>
<dbReference type="OrthoDB" id="20198at2759"/>
<dbReference type="PANTHER" id="PTHR14052">
    <property type="entry name" value="ORIGIN RECOGNITION COMPLEX SUBUNIT 2"/>
    <property type="match status" value="1"/>
</dbReference>
<accession>A0A8J5XLH1</accession>
<dbReference type="GO" id="GO:0005664">
    <property type="term" value="C:nuclear origin of replication recognition complex"/>
    <property type="evidence" value="ECO:0007669"/>
    <property type="project" value="TreeGrafter"/>
</dbReference>
<dbReference type="GO" id="GO:0006260">
    <property type="term" value="P:DNA replication"/>
    <property type="evidence" value="ECO:0007669"/>
    <property type="project" value="InterPro"/>
</dbReference>
<feature type="compositionally biased region" description="Low complexity" evidence="1">
    <location>
        <begin position="19"/>
        <end position="31"/>
    </location>
</feature>
<dbReference type="Pfam" id="PF04084">
    <property type="entry name" value="RecA-like_ORC2"/>
    <property type="match status" value="2"/>
</dbReference>
<dbReference type="InterPro" id="IPR056772">
    <property type="entry name" value="RecA-like_ORC2"/>
</dbReference>
<evidence type="ECO:0000313" key="4">
    <source>
        <dbReference type="Proteomes" id="UP000751190"/>
    </source>
</evidence>
<name>A0A8J5XLH1_DIALT</name>
<organism evidence="3 4">
    <name type="scientific">Diacronema lutheri</name>
    <name type="common">Unicellular marine alga</name>
    <name type="synonym">Monochrysis lutheri</name>
    <dbReference type="NCBI Taxonomy" id="2081491"/>
    <lineage>
        <taxon>Eukaryota</taxon>
        <taxon>Haptista</taxon>
        <taxon>Haptophyta</taxon>
        <taxon>Pavlovophyceae</taxon>
        <taxon>Pavlovales</taxon>
        <taxon>Pavlovaceae</taxon>
        <taxon>Diacronema</taxon>
    </lineage>
</organism>
<evidence type="ECO:0000259" key="2">
    <source>
        <dbReference type="Pfam" id="PF04084"/>
    </source>
</evidence>
<dbReference type="InterPro" id="IPR007220">
    <property type="entry name" value="ORC2"/>
</dbReference>
<comment type="caution">
    <text evidence="3">The sequence shown here is derived from an EMBL/GenBank/DDBJ whole genome shotgun (WGS) entry which is preliminary data.</text>
</comment>
<feature type="domain" description="Origin recognition complex subunit 2 RecA-like" evidence="2">
    <location>
        <begin position="463"/>
        <end position="532"/>
    </location>
</feature>
<dbReference type="EMBL" id="JAGTXO010000028">
    <property type="protein sequence ID" value="KAG8461095.1"/>
    <property type="molecule type" value="Genomic_DNA"/>
</dbReference>
<reference evidence="3" key="1">
    <citation type="submission" date="2021-05" db="EMBL/GenBank/DDBJ databases">
        <title>The genome of the haptophyte Pavlova lutheri (Diacronema luteri, Pavlovales) - a model for lipid biosynthesis in eukaryotic algae.</title>
        <authorList>
            <person name="Hulatt C.J."/>
            <person name="Posewitz M.C."/>
        </authorList>
    </citation>
    <scope>NUCLEOTIDE SEQUENCE</scope>
    <source>
        <strain evidence="3">NIVA-4/92</strain>
    </source>
</reference>